<dbReference type="EMBL" id="VUMM01000033">
    <property type="protein sequence ID" value="MSS02423.1"/>
    <property type="molecule type" value="Genomic_DNA"/>
</dbReference>
<sequence>MLSFAVISQDTDIINYIQFYLESECANQMIPLYVFPNFYCFLTEANFRKINVLIIDTDLECWKENTVRIYKDFPYMNIIFVGSNLEVGYKVYDIRHFAFIYKKELIPYFPDALSRLRSELKIKDKNTIRISWKNVVYVLYEQDIIYFERDKRKTMVHMMDGTEYTTYKHIDEFEKTVSDDFMRIHFSYLVNLQYVKEYHRNHLFLSDDSFVPISRKYEKGVKEYFEK</sequence>
<dbReference type="Pfam" id="PF04397">
    <property type="entry name" value="LytTR"/>
    <property type="match status" value="1"/>
</dbReference>
<dbReference type="PROSITE" id="PS50930">
    <property type="entry name" value="HTH_LYTTR"/>
    <property type="match status" value="1"/>
</dbReference>
<accession>A0A7X2N5K9</accession>
<dbReference type="SMART" id="SM00850">
    <property type="entry name" value="LytTR"/>
    <property type="match status" value="1"/>
</dbReference>
<protein>
    <submittedName>
        <fullName evidence="2">Response regulator transcription factor</fullName>
    </submittedName>
</protein>
<name>A0A7X2N5K9_9FIRM</name>
<dbReference type="GO" id="GO:0003677">
    <property type="term" value="F:DNA binding"/>
    <property type="evidence" value="ECO:0007669"/>
    <property type="project" value="InterPro"/>
</dbReference>
<dbReference type="InterPro" id="IPR007492">
    <property type="entry name" value="LytTR_DNA-bd_dom"/>
</dbReference>
<dbReference type="Proteomes" id="UP000470082">
    <property type="component" value="Unassembled WGS sequence"/>
</dbReference>
<evidence type="ECO:0000313" key="3">
    <source>
        <dbReference type="Proteomes" id="UP000470082"/>
    </source>
</evidence>
<feature type="domain" description="HTH LytTR-type" evidence="1">
    <location>
        <begin position="142"/>
        <end position="227"/>
    </location>
</feature>
<dbReference type="Gene3D" id="2.40.50.1020">
    <property type="entry name" value="LytTr DNA-binding domain"/>
    <property type="match status" value="1"/>
</dbReference>
<reference evidence="2 3" key="1">
    <citation type="submission" date="2019-08" db="EMBL/GenBank/DDBJ databases">
        <title>In-depth cultivation of the pig gut microbiome towards novel bacterial diversity and tailored functional studies.</title>
        <authorList>
            <person name="Wylensek D."/>
            <person name="Hitch T.C.A."/>
            <person name="Clavel T."/>
        </authorList>
    </citation>
    <scope>NUCLEOTIDE SEQUENCE [LARGE SCALE GENOMIC DNA]</scope>
    <source>
        <strain evidence="2 3">LKV-178-WT-2G</strain>
    </source>
</reference>
<dbReference type="AlphaFoldDB" id="A0A7X2N5K9"/>
<proteinExistence type="predicted"/>
<keyword evidence="3" id="KW-1185">Reference proteome</keyword>
<evidence type="ECO:0000259" key="1">
    <source>
        <dbReference type="PROSITE" id="PS50930"/>
    </source>
</evidence>
<dbReference type="PANTHER" id="PTHR37299:SF1">
    <property type="entry name" value="STAGE 0 SPORULATION PROTEIN A HOMOLOG"/>
    <property type="match status" value="1"/>
</dbReference>
<dbReference type="GO" id="GO:0000156">
    <property type="term" value="F:phosphorelay response regulator activity"/>
    <property type="evidence" value="ECO:0007669"/>
    <property type="project" value="InterPro"/>
</dbReference>
<dbReference type="PANTHER" id="PTHR37299">
    <property type="entry name" value="TRANSCRIPTIONAL REGULATOR-RELATED"/>
    <property type="match status" value="1"/>
</dbReference>
<organism evidence="2 3">
    <name type="scientific">Floccifex porci</name>
    <dbReference type="NCBI Taxonomy" id="2606629"/>
    <lineage>
        <taxon>Bacteria</taxon>
        <taxon>Bacillati</taxon>
        <taxon>Bacillota</taxon>
        <taxon>Erysipelotrichia</taxon>
        <taxon>Erysipelotrichales</taxon>
        <taxon>Erysipelotrichaceae</taxon>
        <taxon>Floccifex</taxon>
    </lineage>
</organism>
<dbReference type="RefSeq" id="WP_154461610.1">
    <property type="nucleotide sequence ID" value="NZ_VUMM01000033.1"/>
</dbReference>
<gene>
    <name evidence="2" type="ORF">FYJ50_10110</name>
</gene>
<dbReference type="InterPro" id="IPR046947">
    <property type="entry name" value="LytR-like"/>
</dbReference>
<comment type="caution">
    <text evidence="2">The sequence shown here is derived from an EMBL/GenBank/DDBJ whole genome shotgun (WGS) entry which is preliminary data.</text>
</comment>
<evidence type="ECO:0000313" key="2">
    <source>
        <dbReference type="EMBL" id="MSS02423.1"/>
    </source>
</evidence>